<evidence type="ECO:0000313" key="3">
    <source>
        <dbReference type="Proteomes" id="UP000011529"/>
    </source>
</evidence>
<dbReference type="EMBL" id="ANMO01000120">
    <property type="protein sequence ID" value="EMB16573.1"/>
    <property type="molecule type" value="Genomic_DNA"/>
</dbReference>
<reference evidence="2" key="2">
    <citation type="journal article" date="2013" name="Mar. Genomics">
        <title>Expression of sulfatases in Rhodopirellula baltica and the diversity of sulfatases in the genus Rhodopirellula.</title>
        <authorList>
            <person name="Wegner C.E."/>
            <person name="Richter-Heitmann T."/>
            <person name="Klindworth A."/>
            <person name="Klockow C."/>
            <person name="Richter M."/>
            <person name="Achstetter T."/>
            <person name="Glockner F.O."/>
            <person name="Harder J."/>
        </authorList>
    </citation>
    <scope>NUCLEOTIDE SEQUENCE [LARGE SCALE GENOMIC DNA]</scope>
    <source>
        <strain evidence="2">6C</strain>
    </source>
</reference>
<reference evidence="2" key="1">
    <citation type="submission" date="2012-11" db="EMBL/GenBank/DDBJ databases">
        <title>Permanent draft genomes of Rhodopirellula europaea strain SH398 and 6C.</title>
        <authorList>
            <person name="Richter M."/>
            <person name="Richter-Heitmann T."/>
            <person name="Frank C."/>
            <person name="Harder J."/>
            <person name="Glockner F.O."/>
        </authorList>
    </citation>
    <scope>NUCLEOTIDE SEQUENCE</scope>
    <source>
        <strain evidence="2">6C</strain>
    </source>
</reference>
<dbReference type="PATRIC" id="fig|1263867.3.peg.3141"/>
<dbReference type="Proteomes" id="UP000011529">
    <property type="component" value="Unassembled WGS sequence"/>
</dbReference>
<gene>
    <name evidence="2" type="ORF">RE6C_02938</name>
</gene>
<evidence type="ECO:0000256" key="1">
    <source>
        <dbReference type="SAM" id="MobiDB-lite"/>
    </source>
</evidence>
<evidence type="ECO:0000313" key="2">
    <source>
        <dbReference type="EMBL" id="EMB16573.1"/>
    </source>
</evidence>
<comment type="caution">
    <text evidence="2">The sequence shown here is derived from an EMBL/GenBank/DDBJ whole genome shotgun (WGS) entry which is preliminary data.</text>
</comment>
<name>M2B4A1_9BACT</name>
<keyword evidence="3" id="KW-1185">Reference proteome</keyword>
<accession>M2B4A1</accession>
<sequence length="50" mass="5439">MNEKSDVQQLANLSWSIRSTPLARPPSTISGLHEQRDDEAASSFAPKAIS</sequence>
<proteinExistence type="predicted"/>
<protein>
    <submittedName>
        <fullName evidence="2">Uncharacterized protein</fullName>
    </submittedName>
</protein>
<organism evidence="2 3">
    <name type="scientific">Rhodopirellula europaea 6C</name>
    <dbReference type="NCBI Taxonomy" id="1263867"/>
    <lineage>
        <taxon>Bacteria</taxon>
        <taxon>Pseudomonadati</taxon>
        <taxon>Planctomycetota</taxon>
        <taxon>Planctomycetia</taxon>
        <taxon>Pirellulales</taxon>
        <taxon>Pirellulaceae</taxon>
        <taxon>Rhodopirellula</taxon>
    </lineage>
</organism>
<feature type="region of interest" description="Disordered" evidence="1">
    <location>
        <begin position="14"/>
        <end position="50"/>
    </location>
</feature>
<dbReference type="AlphaFoldDB" id="M2B4A1"/>